<feature type="transmembrane region" description="Helical" evidence="7">
    <location>
        <begin position="791"/>
        <end position="814"/>
    </location>
</feature>
<proteinExistence type="inferred from homology"/>
<dbReference type="AlphaFoldDB" id="A0AA37F2D5"/>
<keyword evidence="2" id="KW-1003">Cell membrane</keyword>
<sequence>MSAGRMEKTTRSPLAALRAALRISRRDALRTKGRSALIMTMIGLPVLAVSFMLTWQATGDLTELERVPLKLGSADARLTDTRAAVPIRQDDTGFWEARTGEPERPPRSGAEIQGLAGAGSRVIPMSRAFLEYRTGAAYGDAEAAEVDLRDPMTAGMFPLLGGRHPKSADEVAVTGPVEAAIGTTLRYTRDDLPKRVVGIVREQPHEYGRTIIGLPGSLLPAGTEAERFWLLDAPEPVTWEETLRLNREGLAVLSRAVLEDPPATGDGPRDALAPFPETGRTEGLLLAGLSVTLLVIEVALLAGPAFAVGLRRRRRELALVAAQGGSARHLKLVVLADGLTLGLAGSALGALLGIGAARVAASVVGVWPDGGLGPFEVPVGRIALTVALGVFSGVAAAVVPAVQAGRTSPAAVLADRRVRPRDRAGWPLLGLALLAAGTGATVHGIRAETTWVIGGAVLGLLGLVLLTPLLVRLADRPAGGLPLPLRLAVRDAARNRGRTAPAVVAVMAAAAAFGTVAVVIAGAERSRVESYRPSYPLGATAVYGDDVTEDSWKKIRPIIEQALPGVPLVEAYQPVDADGRIVHFDPMEGRCNDCAISVGPLGELPAGGPGLLRFLLGRTDPAAEAALAEGKAVIFNPEAVRGGKVRLRASAQGMSDSAVPKQITLPATTAIVRGASMVLGVVPVPALAEVGLKARLHHLIVDPAVARPTPEQERRFNAPVRAVTPNVAVHVERGVLANPPDETLNLWIMAAVASVVMLGGTFTAAGLALADARSDLATLSAVGARPWTWQAVAAGQALFIAGFGAPLGLLAGLVPGFALTLQRDVQMGRWREVGLNGVPIERSEAVLAVPWPVFLAVGLVLPLAAALIAALSARTKVTLTRRIA</sequence>
<dbReference type="PANTHER" id="PTHR30572:SF4">
    <property type="entry name" value="ABC TRANSPORTER PERMEASE YTRF"/>
    <property type="match status" value="1"/>
</dbReference>
<dbReference type="RefSeq" id="WP_191893540.1">
    <property type="nucleotide sequence ID" value="NZ_BMQD01000002.1"/>
</dbReference>
<feature type="transmembrane region" description="Helical" evidence="7">
    <location>
        <begin position="35"/>
        <end position="55"/>
    </location>
</feature>
<evidence type="ECO:0000256" key="4">
    <source>
        <dbReference type="ARBA" id="ARBA00022989"/>
    </source>
</evidence>
<evidence type="ECO:0000256" key="1">
    <source>
        <dbReference type="ARBA" id="ARBA00004651"/>
    </source>
</evidence>
<gene>
    <name evidence="9" type="ORF">GCM10010126_07990</name>
</gene>
<evidence type="ECO:0000256" key="2">
    <source>
        <dbReference type="ARBA" id="ARBA00022475"/>
    </source>
</evidence>
<feature type="transmembrane region" description="Helical" evidence="7">
    <location>
        <begin position="851"/>
        <end position="873"/>
    </location>
</feature>
<dbReference type="Proteomes" id="UP000627984">
    <property type="component" value="Unassembled WGS sequence"/>
</dbReference>
<evidence type="ECO:0000256" key="6">
    <source>
        <dbReference type="ARBA" id="ARBA00038076"/>
    </source>
</evidence>
<keyword evidence="3 7" id="KW-0812">Transmembrane</keyword>
<dbReference type="InterPro" id="IPR050250">
    <property type="entry name" value="Macrolide_Exporter_MacB"/>
</dbReference>
<feature type="transmembrane region" description="Helical" evidence="7">
    <location>
        <begin position="381"/>
        <end position="403"/>
    </location>
</feature>
<keyword evidence="5 7" id="KW-0472">Membrane</keyword>
<reference evidence="9" key="2">
    <citation type="submission" date="2022-09" db="EMBL/GenBank/DDBJ databases">
        <authorList>
            <person name="Sun Q."/>
            <person name="Ohkuma M."/>
        </authorList>
    </citation>
    <scope>NUCLEOTIDE SEQUENCE</scope>
    <source>
        <strain evidence="9">JCM 3093</strain>
    </source>
</reference>
<evidence type="ECO:0000256" key="5">
    <source>
        <dbReference type="ARBA" id="ARBA00023136"/>
    </source>
</evidence>
<organism evidence="9 10">
    <name type="scientific">Planomonospora parontospora</name>
    <dbReference type="NCBI Taxonomy" id="58119"/>
    <lineage>
        <taxon>Bacteria</taxon>
        <taxon>Bacillati</taxon>
        <taxon>Actinomycetota</taxon>
        <taxon>Actinomycetes</taxon>
        <taxon>Streptosporangiales</taxon>
        <taxon>Streptosporangiaceae</taxon>
        <taxon>Planomonospora</taxon>
    </lineage>
</organism>
<comment type="similarity">
    <text evidence="6">Belongs to the ABC-4 integral membrane protein family.</text>
</comment>
<dbReference type="GO" id="GO:0022857">
    <property type="term" value="F:transmembrane transporter activity"/>
    <property type="evidence" value="ECO:0007669"/>
    <property type="project" value="TreeGrafter"/>
</dbReference>
<feature type="transmembrane region" description="Helical" evidence="7">
    <location>
        <begin position="284"/>
        <end position="311"/>
    </location>
</feature>
<evidence type="ECO:0000313" key="9">
    <source>
        <dbReference type="EMBL" id="GGK50900.1"/>
    </source>
</evidence>
<dbReference type="InterPro" id="IPR003838">
    <property type="entry name" value="ABC3_permease_C"/>
</dbReference>
<feature type="domain" description="ABC3 transporter permease C-terminal" evidence="8">
    <location>
        <begin position="748"/>
        <end position="874"/>
    </location>
</feature>
<comment type="subcellular location">
    <subcellularLocation>
        <location evidence="1">Cell membrane</location>
        <topology evidence="1">Multi-pass membrane protein</topology>
    </subcellularLocation>
</comment>
<comment type="caution">
    <text evidence="9">The sequence shown here is derived from an EMBL/GenBank/DDBJ whole genome shotgun (WGS) entry which is preliminary data.</text>
</comment>
<name>A0AA37F2D5_9ACTN</name>
<accession>A0AA37F2D5</accession>
<dbReference type="PANTHER" id="PTHR30572">
    <property type="entry name" value="MEMBRANE COMPONENT OF TRANSPORTER-RELATED"/>
    <property type="match status" value="1"/>
</dbReference>
<feature type="transmembrane region" description="Helical" evidence="7">
    <location>
        <begin position="746"/>
        <end position="770"/>
    </location>
</feature>
<feature type="domain" description="ABC3 transporter permease C-terminal" evidence="8">
    <location>
        <begin position="305"/>
        <end position="409"/>
    </location>
</feature>
<evidence type="ECO:0000256" key="7">
    <source>
        <dbReference type="SAM" id="Phobius"/>
    </source>
</evidence>
<dbReference type="EMBL" id="BMQD01000002">
    <property type="protein sequence ID" value="GGK50900.1"/>
    <property type="molecule type" value="Genomic_DNA"/>
</dbReference>
<feature type="transmembrane region" description="Helical" evidence="7">
    <location>
        <begin position="500"/>
        <end position="523"/>
    </location>
</feature>
<evidence type="ECO:0000256" key="3">
    <source>
        <dbReference type="ARBA" id="ARBA00022692"/>
    </source>
</evidence>
<dbReference type="Pfam" id="PF02687">
    <property type="entry name" value="FtsX"/>
    <property type="match status" value="2"/>
</dbReference>
<feature type="transmembrane region" description="Helical" evidence="7">
    <location>
        <begin position="332"/>
        <end position="361"/>
    </location>
</feature>
<feature type="transmembrane region" description="Helical" evidence="7">
    <location>
        <begin position="424"/>
        <end position="445"/>
    </location>
</feature>
<feature type="transmembrane region" description="Helical" evidence="7">
    <location>
        <begin position="451"/>
        <end position="471"/>
    </location>
</feature>
<keyword evidence="4 7" id="KW-1133">Transmembrane helix</keyword>
<dbReference type="GO" id="GO:0005886">
    <property type="term" value="C:plasma membrane"/>
    <property type="evidence" value="ECO:0007669"/>
    <property type="project" value="UniProtKB-SubCell"/>
</dbReference>
<reference evidence="9" key="1">
    <citation type="journal article" date="2014" name="Int. J. Syst. Evol. Microbiol.">
        <title>Complete genome sequence of Corynebacterium casei LMG S-19264T (=DSM 44701T), isolated from a smear-ripened cheese.</title>
        <authorList>
            <consortium name="US DOE Joint Genome Institute (JGI-PGF)"/>
            <person name="Walter F."/>
            <person name="Albersmeier A."/>
            <person name="Kalinowski J."/>
            <person name="Ruckert C."/>
        </authorList>
    </citation>
    <scope>NUCLEOTIDE SEQUENCE</scope>
    <source>
        <strain evidence="9">JCM 3093</strain>
    </source>
</reference>
<evidence type="ECO:0000259" key="8">
    <source>
        <dbReference type="Pfam" id="PF02687"/>
    </source>
</evidence>
<evidence type="ECO:0000313" key="10">
    <source>
        <dbReference type="Proteomes" id="UP000627984"/>
    </source>
</evidence>
<protein>
    <recommendedName>
        <fullName evidence="8">ABC3 transporter permease C-terminal domain-containing protein</fullName>
    </recommendedName>
</protein>